<dbReference type="PROSITE" id="PS00093">
    <property type="entry name" value="N4_MTASE"/>
    <property type="match status" value="1"/>
</dbReference>
<evidence type="ECO:0000259" key="10">
    <source>
        <dbReference type="Pfam" id="PF14338"/>
    </source>
</evidence>
<dbReference type="Gene3D" id="3.40.50.150">
    <property type="entry name" value="Vaccinia Virus protein VP39"/>
    <property type="match status" value="1"/>
</dbReference>
<accession>A0A3P4B9S8</accession>
<dbReference type="Pfam" id="PF14338">
    <property type="entry name" value="Mrr_N"/>
    <property type="match status" value="1"/>
</dbReference>
<evidence type="ECO:0000256" key="5">
    <source>
        <dbReference type="ARBA" id="ARBA00022747"/>
    </source>
</evidence>
<evidence type="ECO:0000256" key="7">
    <source>
        <dbReference type="ARBA" id="ARBA00049120"/>
    </source>
</evidence>
<evidence type="ECO:0000256" key="6">
    <source>
        <dbReference type="ARBA" id="ARBA00023125"/>
    </source>
</evidence>
<comment type="catalytic activity">
    <reaction evidence="7">
        <text>a 2'-deoxycytidine in DNA + S-adenosyl-L-methionine = an N(4)-methyl-2'-deoxycytidine in DNA + S-adenosyl-L-homocysteine + H(+)</text>
        <dbReference type="Rhea" id="RHEA:16857"/>
        <dbReference type="Rhea" id="RHEA-COMP:11369"/>
        <dbReference type="Rhea" id="RHEA-COMP:13674"/>
        <dbReference type="ChEBI" id="CHEBI:15378"/>
        <dbReference type="ChEBI" id="CHEBI:57856"/>
        <dbReference type="ChEBI" id="CHEBI:59789"/>
        <dbReference type="ChEBI" id="CHEBI:85452"/>
        <dbReference type="ChEBI" id="CHEBI:137933"/>
        <dbReference type="EC" id="2.1.1.113"/>
    </reaction>
</comment>
<dbReference type="GO" id="GO:0015667">
    <property type="term" value="F:site-specific DNA-methyltransferase (cytosine-N4-specific) activity"/>
    <property type="evidence" value="ECO:0007669"/>
    <property type="project" value="UniProtKB-EC"/>
</dbReference>
<dbReference type="EC" id="2.1.1.-" evidence="8"/>
<evidence type="ECO:0000256" key="2">
    <source>
        <dbReference type="ARBA" id="ARBA00022603"/>
    </source>
</evidence>
<evidence type="ECO:0000313" key="12">
    <source>
        <dbReference type="Proteomes" id="UP000277294"/>
    </source>
</evidence>
<dbReference type="InterPro" id="IPR002941">
    <property type="entry name" value="DNA_methylase_N4/N6"/>
</dbReference>
<keyword evidence="2 11" id="KW-0489">Methyltransferase</keyword>
<keyword evidence="6" id="KW-0238">DNA-binding</keyword>
<dbReference type="InterPro" id="IPR001091">
    <property type="entry name" value="RM_Methyltransferase"/>
</dbReference>
<keyword evidence="12" id="KW-1185">Reference proteome</keyword>
<dbReference type="OrthoDB" id="9816288at2"/>
<dbReference type="EMBL" id="UWPJ01000039">
    <property type="protein sequence ID" value="VCU72360.1"/>
    <property type="molecule type" value="Genomic_DNA"/>
</dbReference>
<comment type="similarity">
    <text evidence="1">Belongs to the N(4)/N(6)-methyltransferase family. N(4) subfamily.</text>
</comment>
<dbReference type="InterPro" id="IPR029063">
    <property type="entry name" value="SAM-dependent_MTases_sf"/>
</dbReference>
<evidence type="ECO:0000313" key="11">
    <source>
        <dbReference type="EMBL" id="VCU72360.1"/>
    </source>
</evidence>
<dbReference type="Pfam" id="PF01555">
    <property type="entry name" value="N6_N4_Mtase"/>
    <property type="match status" value="1"/>
</dbReference>
<feature type="domain" description="Restriction system protein Mrr-like N-terminal" evidence="10">
    <location>
        <begin position="24"/>
        <end position="91"/>
    </location>
</feature>
<keyword evidence="5" id="KW-0680">Restriction system</keyword>
<feature type="domain" description="DNA methylase N-4/N-6" evidence="9">
    <location>
        <begin position="130"/>
        <end position="389"/>
    </location>
</feature>
<keyword evidence="3 11" id="KW-0808">Transferase</keyword>
<dbReference type="GO" id="GO:0008170">
    <property type="term" value="F:N-methyltransferase activity"/>
    <property type="evidence" value="ECO:0007669"/>
    <property type="project" value="InterPro"/>
</dbReference>
<dbReference type="GO" id="GO:0003677">
    <property type="term" value="F:DNA binding"/>
    <property type="evidence" value="ECO:0007669"/>
    <property type="project" value="UniProtKB-KW"/>
</dbReference>
<organism evidence="11 12">
    <name type="scientific">Pigmentiphaga humi</name>
    <dbReference type="NCBI Taxonomy" id="2478468"/>
    <lineage>
        <taxon>Bacteria</taxon>
        <taxon>Pseudomonadati</taxon>
        <taxon>Pseudomonadota</taxon>
        <taxon>Betaproteobacteria</taxon>
        <taxon>Burkholderiales</taxon>
        <taxon>Alcaligenaceae</taxon>
        <taxon>Pigmentiphaga</taxon>
    </lineage>
</organism>
<evidence type="ECO:0000256" key="8">
    <source>
        <dbReference type="RuleBase" id="RU362026"/>
    </source>
</evidence>
<dbReference type="RefSeq" id="WP_124081929.1">
    <property type="nucleotide sequence ID" value="NZ_UWPJ01000039.1"/>
</dbReference>
<reference evidence="11 12" key="1">
    <citation type="submission" date="2018-10" db="EMBL/GenBank/DDBJ databases">
        <authorList>
            <person name="Criscuolo A."/>
        </authorList>
    </citation>
    <scope>NUCLEOTIDE SEQUENCE [LARGE SCALE GENOMIC DNA]</scope>
    <source>
        <strain evidence="11">DnA1</strain>
    </source>
</reference>
<dbReference type="GO" id="GO:0009307">
    <property type="term" value="P:DNA restriction-modification system"/>
    <property type="evidence" value="ECO:0007669"/>
    <property type="project" value="UniProtKB-KW"/>
</dbReference>
<dbReference type="InterPro" id="IPR025745">
    <property type="entry name" value="Mrr-like_N_dom"/>
</dbReference>
<dbReference type="Proteomes" id="UP000277294">
    <property type="component" value="Unassembled WGS sequence"/>
</dbReference>
<evidence type="ECO:0000259" key="9">
    <source>
        <dbReference type="Pfam" id="PF01555"/>
    </source>
</evidence>
<name>A0A3P4B9S8_9BURK</name>
<evidence type="ECO:0000256" key="3">
    <source>
        <dbReference type="ARBA" id="ARBA00022679"/>
    </source>
</evidence>
<gene>
    <name evidence="11" type="primary">pvuIIM</name>
    <name evidence="11" type="ORF">PIGHUM_04459</name>
</gene>
<dbReference type="SUPFAM" id="SSF53335">
    <property type="entry name" value="S-adenosyl-L-methionine-dependent methyltransferases"/>
    <property type="match status" value="1"/>
</dbReference>
<dbReference type="AlphaFoldDB" id="A0A3P4B9S8"/>
<evidence type="ECO:0000256" key="1">
    <source>
        <dbReference type="ARBA" id="ARBA00010203"/>
    </source>
</evidence>
<dbReference type="PRINTS" id="PR00508">
    <property type="entry name" value="S21N4MTFRASE"/>
</dbReference>
<dbReference type="InterPro" id="IPR017985">
    <property type="entry name" value="MeTrfase_CN4_CS"/>
</dbReference>
<protein>
    <recommendedName>
        <fullName evidence="8">Methyltransferase</fullName>
        <ecNumber evidence="8">2.1.1.-</ecNumber>
    </recommendedName>
</protein>
<sequence>MTEQIKHLSAEAVMAPFVGRDHLTNRELFGQLALQLDLPESVLDSRAPVGKSGKECNLFERKVRWHQQTLKHLGVLERVDRGTWRLSGEAQKELTPAPKRSVLLAFSTDLGCALWASAEDVFSGLGEEITLAFTSPPYPLAKQRAYGNVDQTAYIDWLLPIMEPVVKSLRPGGSIVLNVGNDIFMPGSPARSLYVERLTLALHDSLGLHLMERFVWHNPTKPPGPVQWASIKRVHHNTAYEHVLWFTNDPELVLADNRRCLQEHTEKHRRFVGSGGVKRYTRNTGGAYTLREGSFGAHTEGAIARNVLTIPHRCPDQQPARDFASANGLQAHPALMPVRLAEHFVRFLSEAGDLIVDPFGGWATTGRGAELNGRRWLVTERCREYLMAAAQRFRDAPGFYSPMECSNA</sequence>
<dbReference type="GO" id="GO:0032259">
    <property type="term" value="P:methylation"/>
    <property type="evidence" value="ECO:0007669"/>
    <property type="project" value="UniProtKB-KW"/>
</dbReference>
<proteinExistence type="inferred from homology"/>
<keyword evidence="4" id="KW-0949">S-adenosyl-L-methionine</keyword>
<evidence type="ECO:0000256" key="4">
    <source>
        <dbReference type="ARBA" id="ARBA00022691"/>
    </source>
</evidence>